<gene>
    <name evidence="1" type="ORF">COCON_G00018690</name>
</gene>
<sequence length="101" mass="11061">MKTAIFMHQGADIQVVPRTAAIGFSPQGIPELCAGWGVNVRLLTPARARFCRGRFLVEAGARRLESRPSGFLWLEGGGHRRPCCGWLTAWKEAGFTIAIAH</sequence>
<accession>A0A9Q1E3X7</accession>
<evidence type="ECO:0000313" key="1">
    <source>
        <dbReference type="EMBL" id="KAJ8289210.1"/>
    </source>
</evidence>
<proteinExistence type="predicted"/>
<keyword evidence="2" id="KW-1185">Reference proteome</keyword>
<name>A0A9Q1E3X7_CONCO</name>
<comment type="caution">
    <text evidence="1">The sequence shown here is derived from an EMBL/GenBank/DDBJ whole genome shotgun (WGS) entry which is preliminary data.</text>
</comment>
<evidence type="ECO:0000313" key="2">
    <source>
        <dbReference type="Proteomes" id="UP001152803"/>
    </source>
</evidence>
<dbReference type="EMBL" id="JAFJMO010000001">
    <property type="protein sequence ID" value="KAJ8289210.1"/>
    <property type="molecule type" value="Genomic_DNA"/>
</dbReference>
<dbReference type="Proteomes" id="UP001152803">
    <property type="component" value="Unassembled WGS sequence"/>
</dbReference>
<protein>
    <submittedName>
        <fullName evidence="1">Uncharacterized protein</fullName>
    </submittedName>
</protein>
<dbReference type="AlphaFoldDB" id="A0A9Q1E3X7"/>
<reference evidence="1" key="1">
    <citation type="journal article" date="2023" name="Science">
        <title>Genome structures resolve the early diversification of teleost fishes.</title>
        <authorList>
            <person name="Parey E."/>
            <person name="Louis A."/>
            <person name="Montfort J."/>
            <person name="Bouchez O."/>
            <person name="Roques C."/>
            <person name="Iampietro C."/>
            <person name="Lluch J."/>
            <person name="Castinel A."/>
            <person name="Donnadieu C."/>
            <person name="Desvignes T."/>
            <person name="Floi Bucao C."/>
            <person name="Jouanno E."/>
            <person name="Wen M."/>
            <person name="Mejri S."/>
            <person name="Dirks R."/>
            <person name="Jansen H."/>
            <person name="Henkel C."/>
            <person name="Chen W.J."/>
            <person name="Zahm M."/>
            <person name="Cabau C."/>
            <person name="Klopp C."/>
            <person name="Thompson A.W."/>
            <person name="Robinson-Rechavi M."/>
            <person name="Braasch I."/>
            <person name="Lecointre G."/>
            <person name="Bobe J."/>
            <person name="Postlethwait J.H."/>
            <person name="Berthelot C."/>
            <person name="Roest Crollius H."/>
            <person name="Guiguen Y."/>
        </authorList>
    </citation>
    <scope>NUCLEOTIDE SEQUENCE</scope>
    <source>
        <strain evidence="1">Concon-B</strain>
    </source>
</reference>
<organism evidence="1 2">
    <name type="scientific">Conger conger</name>
    <name type="common">Conger eel</name>
    <name type="synonym">Muraena conger</name>
    <dbReference type="NCBI Taxonomy" id="82655"/>
    <lineage>
        <taxon>Eukaryota</taxon>
        <taxon>Metazoa</taxon>
        <taxon>Chordata</taxon>
        <taxon>Craniata</taxon>
        <taxon>Vertebrata</taxon>
        <taxon>Euteleostomi</taxon>
        <taxon>Actinopterygii</taxon>
        <taxon>Neopterygii</taxon>
        <taxon>Teleostei</taxon>
        <taxon>Anguilliformes</taxon>
        <taxon>Congridae</taxon>
        <taxon>Conger</taxon>
    </lineage>
</organism>